<dbReference type="AlphaFoldDB" id="A0A370FJG4"/>
<dbReference type="GO" id="GO:0016853">
    <property type="term" value="F:isomerase activity"/>
    <property type="evidence" value="ECO:0007669"/>
    <property type="project" value="UniProtKB-KW"/>
</dbReference>
<organism evidence="3 4">
    <name type="scientific">Pseudacidovorax intermedius</name>
    <dbReference type="NCBI Taxonomy" id="433924"/>
    <lineage>
        <taxon>Bacteria</taxon>
        <taxon>Pseudomonadati</taxon>
        <taxon>Pseudomonadota</taxon>
        <taxon>Betaproteobacteria</taxon>
        <taxon>Burkholderiales</taxon>
        <taxon>Comamonadaceae</taxon>
        <taxon>Pseudacidovorax</taxon>
    </lineage>
</organism>
<dbReference type="PROSITE" id="PS51257">
    <property type="entry name" value="PROKAR_LIPOPROTEIN"/>
    <property type="match status" value="1"/>
</dbReference>
<evidence type="ECO:0000313" key="3">
    <source>
        <dbReference type="EMBL" id="RDI25939.1"/>
    </source>
</evidence>
<gene>
    <name evidence="3" type="ORF">DFR41_10395</name>
</gene>
<feature type="region of interest" description="Disordered" evidence="1">
    <location>
        <begin position="30"/>
        <end position="53"/>
    </location>
</feature>
<evidence type="ECO:0000256" key="2">
    <source>
        <dbReference type="SAM" id="SignalP"/>
    </source>
</evidence>
<dbReference type="InterPro" id="IPR015943">
    <property type="entry name" value="WD40/YVTN_repeat-like_dom_sf"/>
</dbReference>
<reference evidence="3 4" key="1">
    <citation type="submission" date="2018-07" db="EMBL/GenBank/DDBJ databases">
        <title>Genomic Encyclopedia of Type Strains, Phase IV (KMG-IV): sequencing the most valuable type-strain genomes for metagenomic binning, comparative biology and taxonomic classification.</title>
        <authorList>
            <person name="Goeker M."/>
        </authorList>
    </citation>
    <scope>NUCLEOTIDE SEQUENCE [LARGE SCALE GENOMIC DNA]</scope>
    <source>
        <strain evidence="3 4">DSM 21352</strain>
    </source>
</reference>
<evidence type="ECO:0000256" key="1">
    <source>
        <dbReference type="SAM" id="MobiDB-lite"/>
    </source>
</evidence>
<keyword evidence="2" id="KW-0732">Signal</keyword>
<dbReference type="EMBL" id="QQAV01000003">
    <property type="protein sequence ID" value="RDI25939.1"/>
    <property type="molecule type" value="Genomic_DNA"/>
</dbReference>
<keyword evidence="3" id="KW-0413">Isomerase</keyword>
<name>A0A370FJG4_9BURK</name>
<dbReference type="SUPFAM" id="SSF82171">
    <property type="entry name" value="DPP6 N-terminal domain-like"/>
    <property type="match status" value="1"/>
</dbReference>
<evidence type="ECO:0000313" key="4">
    <source>
        <dbReference type="Proteomes" id="UP000255265"/>
    </source>
</evidence>
<sequence>MNARAWLAGWAVAAALMACGGGGSQGGGGAFMPVSGSSPGTSADPAGGDTPQATATFQVRGRLDGWVPPGLVLQLNGAEEVVPEADGTFAFSTALPRGGRYSVSVKSPPVDPARQCTVDAGTAAGEAGPEDPRTTVICSGMVARFAYVAVSHQNEYLLPQNVQVRSHPIDPATGALGTAPVAVNLASPLDDEAVDPEIAVPHPGGRWAYVIRGGTVTSQGGVTSTGISDVYRRALRQDGSISERSASLVQWRDGAAPFVARRLMMHPSGRFLYSAGYRQTNAPGAVPTWAALPLRLLRVDASNGAVSEVDSTTMPAVAELRFDPSGRFAFAFSSLDRSVPSSASPLSVTVYAVDLQTGLLRRTGRFDLDSDAFVSFTPDGRFAYGTTAMATGGSNPTTTYALKSFRVDPATGAISEVSSARRALPTFSRLAVHPHAHVLYVGQFENVGTPAAAPVTQRYAVDPINGTLSLLGAPLPHAVPTFDASGRFGYLSDIDTRTLGQSLRAYLVNATTGATSLMSVLQVGGLPVSGQQYPNGLDTMGGFSLGY</sequence>
<accession>A0A370FJG4</accession>
<keyword evidence="4" id="KW-1185">Reference proteome</keyword>
<dbReference type="Proteomes" id="UP000255265">
    <property type="component" value="Unassembled WGS sequence"/>
</dbReference>
<dbReference type="Gene3D" id="2.130.10.10">
    <property type="entry name" value="YVTN repeat-like/Quinoprotein amine dehydrogenase"/>
    <property type="match status" value="2"/>
</dbReference>
<comment type="caution">
    <text evidence="3">The sequence shown here is derived from an EMBL/GenBank/DDBJ whole genome shotgun (WGS) entry which is preliminary data.</text>
</comment>
<protein>
    <submittedName>
        <fullName evidence="3">6-phosphogluconolactonase (Cycloisomerase 2 family)</fullName>
    </submittedName>
</protein>
<feature type="chain" id="PRO_5016678579" evidence="2">
    <location>
        <begin position="21"/>
        <end position="547"/>
    </location>
</feature>
<feature type="signal peptide" evidence="2">
    <location>
        <begin position="1"/>
        <end position="20"/>
    </location>
</feature>
<proteinExistence type="predicted"/>